<dbReference type="Proteomes" id="UP000231564">
    <property type="component" value="Chromosome MARIT"/>
</dbReference>
<feature type="domain" description="DUF6630" evidence="1">
    <location>
        <begin position="170"/>
        <end position="318"/>
    </location>
</feature>
<name>A0A2H1ECN4_9FLAO</name>
<reference evidence="2 3" key="1">
    <citation type="submission" date="2016-11" db="EMBL/GenBank/DDBJ databases">
        <authorList>
            <person name="Jaros S."/>
            <person name="Januszkiewicz K."/>
            <person name="Wedrychowicz H."/>
        </authorList>
    </citation>
    <scope>NUCLEOTIDE SEQUENCE [LARGE SCALE GENOMIC DNA]</scope>
    <source>
        <strain evidence="2">NCIMB 2154T</strain>
    </source>
</reference>
<evidence type="ECO:0000259" key="1">
    <source>
        <dbReference type="Pfam" id="PF20335"/>
    </source>
</evidence>
<dbReference type="AlphaFoldDB" id="A0A2H1ECN4"/>
<dbReference type="RefSeq" id="WP_174683269.1">
    <property type="nucleotide sequence ID" value="NZ_CP138495.1"/>
</dbReference>
<gene>
    <name evidence="2" type="ORF">MARIT_2475</name>
</gene>
<dbReference type="Pfam" id="PF20335">
    <property type="entry name" value="DUF6630"/>
    <property type="match status" value="1"/>
</dbReference>
<dbReference type="GeneID" id="55653635"/>
<organism evidence="2 3">
    <name type="scientific">Tenacibaculum maritimum NCIMB 2154</name>
    <dbReference type="NCBI Taxonomy" id="1349785"/>
    <lineage>
        <taxon>Bacteria</taxon>
        <taxon>Pseudomonadati</taxon>
        <taxon>Bacteroidota</taxon>
        <taxon>Flavobacteriia</taxon>
        <taxon>Flavobacteriales</taxon>
        <taxon>Flavobacteriaceae</taxon>
        <taxon>Tenacibaculum</taxon>
    </lineage>
</organism>
<proteinExistence type="predicted"/>
<sequence length="330" mass="38522">MARIYYHKKELAGLPIKDDDLHLSLFNYLLNNATASKFKLQDSYITSFWGFKRKKIPCFKEVLILKDDIFYNSPEGSFYLPNGIIFYDKNDFNFPSKFYFISQINNQIELRKCNGGQHVKWFQIPELHKAVKAPNIFQKIKNTLIALKGNIDAAPSKKIKKELPPVSKLQEEALRKLVKYCIPNPKASTKTINFINALKKDRENYYSLLYFVITSLEDHLLNFIVRIDWKLEAEYVREEIQNILNKHYPNRNIQLPSYEKSIIISVEGVFKDLDDLLRKKGLQLSFIDTQSDEYIFIIHKTADEKKVKSTVHNIGYPCHSRSQLTASPNS</sequence>
<dbReference type="EMBL" id="LT634361">
    <property type="protein sequence ID" value="SFZ84032.1"/>
    <property type="molecule type" value="Genomic_DNA"/>
</dbReference>
<accession>A0A2H1ECN4</accession>
<dbReference type="KEGG" id="tmar:MARIT_2475"/>
<keyword evidence="3" id="KW-1185">Reference proteome</keyword>
<evidence type="ECO:0000313" key="2">
    <source>
        <dbReference type="EMBL" id="SFZ84032.1"/>
    </source>
</evidence>
<protein>
    <recommendedName>
        <fullName evidence="1">DUF6630 domain-containing protein</fullName>
    </recommendedName>
</protein>
<dbReference type="InterPro" id="IPR046582">
    <property type="entry name" value="DUF6630"/>
</dbReference>
<evidence type="ECO:0000313" key="3">
    <source>
        <dbReference type="Proteomes" id="UP000231564"/>
    </source>
</evidence>